<dbReference type="InterPro" id="IPR006016">
    <property type="entry name" value="UspA"/>
</dbReference>
<dbReference type="Gene3D" id="3.40.50.620">
    <property type="entry name" value="HUPs"/>
    <property type="match status" value="2"/>
</dbReference>
<comment type="caution">
    <text evidence="3">The sequence shown here is derived from an EMBL/GenBank/DDBJ whole genome shotgun (WGS) entry which is preliminary data.</text>
</comment>
<gene>
    <name evidence="3" type="ORF">PO587_09800</name>
</gene>
<proteinExistence type="inferred from homology"/>
<dbReference type="RefSeq" id="WP_272174896.1">
    <property type="nucleotide sequence ID" value="NZ_JAQOSK010000003.1"/>
</dbReference>
<comment type="similarity">
    <text evidence="1">Belongs to the universal stress protein A family.</text>
</comment>
<evidence type="ECO:0000313" key="4">
    <source>
        <dbReference type="Proteomes" id="UP001221328"/>
    </source>
</evidence>
<feature type="domain" description="UspA" evidence="2">
    <location>
        <begin position="150"/>
        <end position="288"/>
    </location>
</feature>
<evidence type="ECO:0000313" key="3">
    <source>
        <dbReference type="EMBL" id="MDC2954755.1"/>
    </source>
</evidence>
<dbReference type="PRINTS" id="PR01438">
    <property type="entry name" value="UNVRSLSTRESS"/>
</dbReference>
<evidence type="ECO:0000256" key="1">
    <source>
        <dbReference type="ARBA" id="ARBA00008791"/>
    </source>
</evidence>
<dbReference type="EMBL" id="JAQOSK010000003">
    <property type="protein sequence ID" value="MDC2954755.1"/>
    <property type="molecule type" value="Genomic_DNA"/>
</dbReference>
<dbReference type="PANTHER" id="PTHR46553:SF3">
    <property type="entry name" value="ADENINE NUCLEOTIDE ALPHA HYDROLASES-LIKE SUPERFAMILY PROTEIN"/>
    <property type="match status" value="1"/>
</dbReference>
<sequence length="291" mass="30723">MELPLVVGVDGSESSLAAVDWAADEAARHHRPLRLVYASLWERYEGAVPSGGLTRPSGQVVAENIVGAAVERARRAVPEVPVSGEVVPEDAADALLREGHNAFALVTGCRGRSELAGLLLGSVGLTVAARAHCPVIVVRGDKAGLEGTHERILLGAGEPATSGEAARFAVREAEARGCGLDAVRAWRCPERESAAEFGAGTDQTRYHEQRASALLDAVLHDAAADHPAVRVRRFTVEGPARQVLLNRSAAADLVVIGARRRHGHFGLQLGRVGHALLHHAECPVAVVPQQM</sequence>
<dbReference type="SUPFAM" id="SSF52402">
    <property type="entry name" value="Adenine nucleotide alpha hydrolases-like"/>
    <property type="match status" value="2"/>
</dbReference>
<dbReference type="InterPro" id="IPR014729">
    <property type="entry name" value="Rossmann-like_a/b/a_fold"/>
</dbReference>
<dbReference type="Pfam" id="PF00582">
    <property type="entry name" value="Usp"/>
    <property type="match status" value="2"/>
</dbReference>
<evidence type="ECO:0000259" key="2">
    <source>
        <dbReference type="Pfam" id="PF00582"/>
    </source>
</evidence>
<accession>A0ABT5FQK0</accession>
<feature type="domain" description="UspA" evidence="2">
    <location>
        <begin position="5"/>
        <end position="139"/>
    </location>
</feature>
<dbReference type="InterPro" id="IPR006015">
    <property type="entry name" value="Universal_stress_UspA"/>
</dbReference>
<dbReference type="PANTHER" id="PTHR46553">
    <property type="entry name" value="ADENINE NUCLEOTIDE ALPHA HYDROLASES-LIKE SUPERFAMILY PROTEIN"/>
    <property type="match status" value="1"/>
</dbReference>
<name>A0ABT5FQK0_9ACTN</name>
<keyword evidence="4" id="KW-1185">Reference proteome</keyword>
<organism evidence="3 4">
    <name type="scientific">Streptomyces gilvifuscus</name>
    <dbReference type="NCBI Taxonomy" id="1550617"/>
    <lineage>
        <taxon>Bacteria</taxon>
        <taxon>Bacillati</taxon>
        <taxon>Actinomycetota</taxon>
        <taxon>Actinomycetes</taxon>
        <taxon>Kitasatosporales</taxon>
        <taxon>Streptomycetaceae</taxon>
        <taxon>Streptomyces</taxon>
    </lineage>
</organism>
<protein>
    <submittedName>
        <fullName evidence="3">Universal stress protein</fullName>
    </submittedName>
</protein>
<dbReference type="Proteomes" id="UP001221328">
    <property type="component" value="Unassembled WGS sequence"/>
</dbReference>
<reference evidence="3 4" key="1">
    <citation type="journal article" date="2015" name="Int. J. Syst. Evol. Microbiol.">
        <title>Streptomyces gilvifuscus sp. nov., an actinomycete that produces antibacterial compounds isolated from soil.</title>
        <authorList>
            <person name="Nguyen T.M."/>
            <person name="Kim J."/>
        </authorList>
    </citation>
    <scope>NUCLEOTIDE SEQUENCE [LARGE SCALE GENOMIC DNA]</scope>
    <source>
        <strain evidence="3 4">T113</strain>
    </source>
</reference>